<organism evidence="1">
    <name type="scientific">Dulem virus 38</name>
    <dbReference type="NCBI Taxonomy" id="3145756"/>
    <lineage>
        <taxon>Viruses</taxon>
        <taxon>Duplodnaviria</taxon>
        <taxon>Heunggongvirae</taxon>
        <taxon>Uroviricota</taxon>
        <taxon>Caudoviricetes</taxon>
    </lineage>
</organism>
<name>A0AAU8B0B5_9CAUD</name>
<evidence type="ECO:0000313" key="1">
    <source>
        <dbReference type="EMBL" id="XCD05705.1"/>
    </source>
</evidence>
<proteinExistence type="predicted"/>
<reference evidence="1" key="1">
    <citation type="submission" date="2024-03" db="EMBL/GenBank/DDBJ databases">
        <title>Diverse circular DNA viruses in blood, oral, and fecal samples of captive lemurs.</title>
        <authorList>
            <person name="Paietta E.N."/>
            <person name="Kraberger S."/>
            <person name="Lund M.C."/>
            <person name="Custer J.M."/>
            <person name="Vargas K.M."/>
            <person name="Ehmke E.E."/>
            <person name="Yoder A.D."/>
            <person name="Varsani A."/>
        </authorList>
    </citation>
    <scope>NUCLEOTIDE SEQUENCE</scope>
    <source>
        <strain evidence="1">Duke_24SF_44</strain>
    </source>
</reference>
<sequence length="31" mass="3576">MDQAEPLTVCSWRWGVLSTPYEVSPTHRCIL</sequence>
<dbReference type="EMBL" id="PP511596">
    <property type="protein sequence ID" value="XCD05705.1"/>
    <property type="molecule type" value="Genomic_DNA"/>
</dbReference>
<accession>A0AAU8B0B5</accession>
<protein>
    <submittedName>
        <fullName evidence="1">Uncharacterized protein</fullName>
    </submittedName>
</protein>